<evidence type="ECO:0000256" key="9">
    <source>
        <dbReference type="SAM" id="MobiDB-lite"/>
    </source>
</evidence>
<evidence type="ECO:0000256" key="1">
    <source>
        <dbReference type="ARBA" id="ARBA00002362"/>
    </source>
</evidence>
<dbReference type="GO" id="GO:0034515">
    <property type="term" value="C:proteasome storage granule"/>
    <property type="evidence" value="ECO:0007669"/>
    <property type="project" value="TreeGrafter"/>
</dbReference>
<evidence type="ECO:0000256" key="4">
    <source>
        <dbReference type="ARBA" id="ARBA00014928"/>
    </source>
</evidence>
<dbReference type="EMBL" id="VTPC01001013">
    <property type="protein sequence ID" value="KAF2903497.1"/>
    <property type="molecule type" value="Genomic_DNA"/>
</dbReference>
<feature type="domain" description="26S proteasome non-ATPase regulatory subunit RPN1 C-terminal" evidence="11">
    <location>
        <begin position="836"/>
        <end position="889"/>
    </location>
</feature>
<keyword evidence="13" id="KW-1185">Reference proteome</keyword>
<feature type="region of interest" description="Disordered" evidence="9">
    <location>
        <begin position="606"/>
        <end position="627"/>
    </location>
</feature>
<evidence type="ECO:0000259" key="11">
    <source>
        <dbReference type="Pfam" id="PF18051"/>
    </source>
</evidence>
<keyword evidence="5" id="KW-0677">Repeat</keyword>
<dbReference type="PIRSF" id="PIRSF015965">
    <property type="entry name" value="26S_Psome_Rpn1"/>
    <property type="match status" value="1"/>
</dbReference>
<dbReference type="Pfam" id="PF01851">
    <property type="entry name" value="PC_rep"/>
    <property type="match status" value="3"/>
</dbReference>
<evidence type="ECO:0000313" key="13">
    <source>
        <dbReference type="Proteomes" id="UP000801492"/>
    </source>
</evidence>
<proteinExistence type="inferred from homology"/>
<evidence type="ECO:0000256" key="3">
    <source>
        <dbReference type="ARBA" id="ARBA00005460"/>
    </source>
</evidence>
<dbReference type="GO" id="GO:0043161">
    <property type="term" value="P:proteasome-mediated ubiquitin-dependent protein catabolic process"/>
    <property type="evidence" value="ECO:0007669"/>
    <property type="project" value="TreeGrafter"/>
</dbReference>
<dbReference type="InterPro" id="IPR040892">
    <property type="entry name" value="RPN1_N"/>
</dbReference>
<evidence type="ECO:0000256" key="7">
    <source>
        <dbReference type="ARBA" id="ARBA00046857"/>
    </source>
</evidence>
<feature type="domain" description="RPN1 N-terminal" evidence="10">
    <location>
        <begin position="35"/>
        <end position="336"/>
    </location>
</feature>
<comment type="similarity">
    <text evidence="3 8">Belongs to the proteasome subunit S2 family.</text>
</comment>
<reference evidence="12" key="1">
    <citation type="submission" date="2019-08" db="EMBL/GenBank/DDBJ databases">
        <title>The genome of the North American firefly Photinus pyralis.</title>
        <authorList>
            <consortium name="Photinus pyralis genome working group"/>
            <person name="Fallon T.R."/>
            <person name="Sander Lower S.E."/>
            <person name="Weng J.-K."/>
        </authorList>
    </citation>
    <scope>NUCLEOTIDE SEQUENCE</scope>
    <source>
        <strain evidence="12">TRF0915ILg1</strain>
        <tissue evidence="12">Whole body</tissue>
    </source>
</reference>
<dbReference type="InterPro" id="IPR016024">
    <property type="entry name" value="ARM-type_fold"/>
</dbReference>
<dbReference type="Pfam" id="PF18051">
    <property type="entry name" value="RPN1_C"/>
    <property type="match status" value="1"/>
</dbReference>
<dbReference type="GO" id="GO:0005634">
    <property type="term" value="C:nucleus"/>
    <property type="evidence" value="ECO:0007669"/>
    <property type="project" value="TreeGrafter"/>
</dbReference>
<keyword evidence="6 8" id="KW-0647">Proteasome</keyword>
<comment type="subunit">
    <text evidence="7">Component of the 19S proteasome regulatory particle complex. The 26S proteasome consists of a 20S core particle (CP) and two 19S regulatory subunits (RP). The regulatory particle is made of a lid composed of 9 subunits, a base containing 6 ATPases and few additional components including PSMD2. Interacts with RPGRIP1L. Interacts with CRY1 in a KDM8-dependent manner. Interacts (via C-terminus) with phosphatase UBLCP1 (via ubiquitin-like domain); the interaction recruits UBLCP1 to the 19S regulatory particle where it dephosphorylates 19S subunit PSMC2/RPT1 which impairs PSMC2 ATPase activity and disrupts 26S proteasome assembly.</text>
</comment>
<comment type="function">
    <text evidence="1 8">Component of the 26S proteasome, a multiprotein complex involved in the ATP-dependent degradation of ubiquitinated proteins. This complex plays a key role in the maintenance of protein homeostasis by removing misfolded or damaged proteins, which could impair cellular functions, and by removing proteins whose functions are no longer required. Therefore, the proteasome participates in numerous cellular processes, including cell cycle progression, apoptosis, or DNA damage repair.</text>
</comment>
<feature type="region of interest" description="Disordered" evidence="9">
    <location>
        <begin position="1"/>
        <end position="25"/>
    </location>
</feature>
<dbReference type="InterPro" id="IPR002015">
    <property type="entry name" value="Proteasome/cyclosome_rpt"/>
</dbReference>
<dbReference type="InterPro" id="IPR011989">
    <property type="entry name" value="ARM-like"/>
</dbReference>
<evidence type="ECO:0000256" key="6">
    <source>
        <dbReference type="ARBA" id="ARBA00022942"/>
    </source>
</evidence>
<dbReference type="GO" id="GO:0042176">
    <property type="term" value="P:regulation of protein catabolic process"/>
    <property type="evidence" value="ECO:0007669"/>
    <property type="project" value="InterPro"/>
</dbReference>
<comment type="function">
    <text evidence="2">Binds to the intracellular domain of tumor necrosis factor type 1 receptor. The binding domain of TRAP1 and TRAP2 resides outside the death domain of TNFR1.</text>
</comment>
<dbReference type="InterPro" id="IPR041433">
    <property type="entry name" value="RPN1_C"/>
</dbReference>
<dbReference type="OrthoDB" id="10252509at2759"/>
<accession>A0A8K0DH64</accession>
<evidence type="ECO:0000256" key="5">
    <source>
        <dbReference type="ARBA" id="ARBA00022737"/>
    </source>
</evidence>
<feature type="compositionally biased region" description="Basic and acidic residues" evidence="9">
    <location>
        <begin position="11"/>
        <end position="25"/>
    </location>
</feature>
<protein>
    <recommendedName>
        <fullName evidence="4 8">26S proteasome non-ATPase regulatory subunit 2</fullName>
    </recommendedName>
</protein>
<dbReference type="InterPro" id="IPR016643">
    <property type="entry name" value="26S_Psome_Rpn1"/>
</dbReference>
<evidence type="ECO:0000313" key="12">
    <source>
        <dbReference type="EMBL" id="KAF2903497.1"/>
    </source>
</evidence>
<gene>
    <name evidence="12" type="ORF">ILUMI_02687</name>
</gene>
<dbReference type="Gene3D" id="1.25.10.10">
    <property type="entry name" value="Leucine-rich Repeat Variant"/>
    <property type="match status" value="1"/>
</dbReference>
<dbReference type="SUPFAM" id="SSF48371">
    <property type="entry name" value="ARM repeat"/>
    <property type="match status" value="1"/>
</dbReference>
<sequence length="891" mass="98522">MSETAATKSQPKTENKTEDEKVELSEEDRLLQEELNVCVERLQENDASLYLPALLTLGRLIRASTTSMTSVPKPLKFMKLHYSTMKEIFEKLEEGEVKKVCADVISVLAMTMGEGRDCLNYRLMSNLDNIGDWGHEYIRHLSGEIAGEWSDLTADASTEAAIKEKLIQLVCQIVPYNMEHNAEAEACDLLMEIERLDLLEQYVDENVYSRVCLYLTSCVPYVADPENTTLLQTALHLFRKFDQYPQALRLAMQLNDHQLIEEIFISCRDIAIQKQLAFMLGRQQIYIEINESTPEYDDLIEIMANCHLNNHFLNLARELDIMEPKTPEDVYKSHLENTRPQFGGGQVDSARQNLAASFVNSFVNAAFGQDKLLMEDGNKWLFKNKEHGMLSATASLGLVLLWDVDGGLTPIDKYLYSSEDHIKSGALLACGIVNCGVRNECDPALALLSDYVLHNTNIMRIGAIVGLGLAYVGSNREAVLSLLTPVFSDPKSSMEVIGMAGLACGMIAVGSGNADVTATIMQTLMEKTETELKDTYARFLPLGLGLCYLGKQEAVEAIVAALEVIPEPFKSMAVTMVEICAYAGTGNVLKVQQLLHICSEHYDVSDKEESRSDKNKDKSKEKEEKEKDISARQAVAVLGIALISMGEDIGSEMAFRTFGHLLRYCEPVIRRAVPLALGLISVSNPKLSILDTLSKFSHDSDAEVAHNAIFAMGLVGAGTNNARLAAMLRQLAQYHAKDPNNLFMVRIAQGLTHLGKGTLTLCPYHSDRQLLSPVAVAGLLATLVGFLDVKNIILGRSHYLLYTLAAAMQPRMLVTFDEDLNPLPVPVRVGLAVDVVGQAGKPKTITGFQTHTTPVLLAYGERAELATEEYIPLTPIMEGFVILRKNKDFNP</sequence>
<name>A0A8K0DH64_IGNLU</name>
<comment type="caution">
    <text evidence="12">The sequence shown here is derived from an EMBL/GenBank/DDBJ whole genome shotgun (WGS) entry which is preliminary data.</text>
</comment>
<dbReference type="PANTHER" id="PTHR10943">
    <property type="entry name" value="26S PROTEASOME NON-ATPASE REGULATORY SUBUNIT"/>
    <property type="match status" value="1"/>
</dbReference>
<dbReference type="AlphaFoldDB" id="A0A8K0DH64"/>
<dbReference type="PANTHER" id="PTHR10943:SF1">
    <property type="entry name" value="26S PROTEASOME NON-ATPASE REGULATORY SUBUNIT 2"/>
    <property type="match status" value="1"/>
</dbReference>
<dbReference type="GO" id="GO:0030234">
    <property type="term" value="F:enzyme regulator activity"/>
    <property type="evidence" value="ECO:0007669"/>
    <property type="project" value="UniProtKB-UniRule"/>
</dbReference>
<dbReference type="Pfam" id="PF17781">
    <property type="entry name" value="RPN1_RPN2_N"/>
    <property type="match status" value="1"/>
</dbReference>
<organism evidence="12 13">
    <name type="scientific">Ignelater luminosus</name>
    <name type="common">Cucubano</name>
    <name type="synonym">Pyrophorus luminosus</name>
    <dbReference type="NCBI Taxonomy" id="2038154"/>
    <lineage>
        <taxon>Eukaryota</taxon>
        <taxon>Metazoa</taxon>
        <taxon>Ecdysozoa</taxon>
        <taxon>Arthropoda</taxon>
        <taxon>Hexapoda</taxon>
        <taxon>Insecta</taxon>
        <taxon>Pterygota</taxon>
        <taxon>Neoptera</taxon>
        <taxon>Endopterygota</taxon>
        <taxon>Coleoptera</taxon>
        <taxon>Polyphaga</taxon>
        <taxon>Elateriformia</taxon>
        <taxon>Elateroidea</taxon>
        <taxon>Elateridae</taxon>
        <taxon>Agrypninae</taxon>
        <taxon>Pyrophorini</taxon>
        <taxon>Ignelater</taxon>
    </lineage>
</organism>
<evidence type="ECO:0000259" key="10">
    <source>
        <dbReference type="Pfam" id="PF17781"/>
    </source>
</evidence>
<feature type="compositionally biased region" description="Polar residues" evidence="9">
    <location>
        <begin position="1"/>
        <end position="10"/>
    </location>
</feature>
<evidence type="ECO:0000256" key="2">
    <source>
        <dbReference type="ARBA" id="ARBA00004031"/>
    </source>
</evidence>
<evidence type="ECO:0000256" key="8">
    <source>
        <dbReference type="PIRNR" id="PIRNR015965"/>
    </source>
</evidence>
<dbReference type="GO" id="GO:0008540">
    <property type="term" value="C:proteasome regulatory particle, base subcomplex"/>
    <property type="evidence" value="ECO:0007669"/>
    <property type="project" value="UniProtKB-UniRule"/>
</dbReference>
<dbReference type="Proteomes" id="UP000801492">
    <property type="component" value="Unassembled WGS sequence"/>
</dbReference>
<dbReference type="FunFam" id="1.25.10.10:FF:000026">
    <property type="entry name" value="26S proteasome non-ATPase regulatory subunit 2"/>
    <property type="match status" value="1"/>
</dbReference>